<evidence type="ECO:0000256" key="7">
    <source>
        <dbReference type="RuleBase" id="RU000414"/>
    </source>
</evidence>
<dbReference type="EMBL" id="PYSW02000028">
    <property type="protein sequence ID" value="KAG2379504.1"/>
    <property type="molecule type" value="Genomic_DNA"/>
</dbReference>
<evidence type="ECO:0000256" key="4">
    <source>
        <dbReference type="ARBA" id="ARBA00023002"/>
    </source>
</evidence>
<evidence type="ECO:0000259" key="8">
    <source>
        <dbReference type="Pfam" id="PF00081"/>
    </source>
</evidence>
<dbReference type="SUPFAM" id="SSF46609">
    <property type="entry name" value="Fe,Mn superoxide dismutase (SOD), N-terminal domain"/>
    <property type="match status" value="1"/>
</dbReference>
<dbReference type="PANTHER" id="PTHR42769">
    <property type="entry name" value="SUPEROXIDE DISMUTASE"/>
    <property type="match status" value="1"/>
</dbReference>
<dbReference type="Pfam" id="PF02777">
    <property type="entry name" value="Sod_Fe_C"/>
    <property type="match status" value="1"/>
</dbReference>
<dbReference type="FunFam" id="1.10.287.990:FF:000002">
    <property type="entry name" value="Superoxide dismutase"/>
    <property type="match status" value="1"/>
</dbReference>
<dbReference type="GO" id="GO:0046872">
    <property type="term" value="F:metal ion binding"/>
    <property type="evidence" value="ECO:0007669"/>
    <property type="project" value="UniProtKB-KW"/>
</dbReference>
<evidence type="ECO:0000256" key="5">
    <source>
        <dbReference type="ARBA" id="ARBA00023004"/>
    </source>
</evidence>
<sequence>MFKTAVSSSFALLKKSSSSSQQPFRSVCATGMNQMVRNKHQLPTLDYPVENGIAPCITARQLDFHYNKHHKTYVDKLNQLIEGTSFESQPLDAIIQKTAFDSNPKSVSIFNNAAQHFNHSFYWKCLVPNGSKIDDAQAIKQAIEKQFGSIDTFKQQFTEKATTLFGSGWTWLVLDGTQLKIWNGSNAQTPIAENLIPLLTCDVWEHAYYLDHQNRRPDYLKTFWEAVNWSFVNKAYTMARDQQSIKL</sequence>
<evidence type="ECO:0000313" key="10">
    <source>
        <dbReference type="EMBL" id="KAG2379504.1"/>
    </source>
</evidence>
<dbReference type="RefSeq" id="XP_044546766.1">
    <property type="nucleotide sequence ID" value="XM_044696502.1"/>
</dbReference>
<dbReference type="PIRSF" id="PIRSF000349">
    <property type="entry name" value="SODismutase"/>
    <property type="match status" value="1"/>
</dbReference>
<comment type="catalytic activity">
    <reaction evidence="7">
        <text>2 superoxide + 2 H(+) = H2O2 + O2</text>
        <dbReference type="Rhea" id="RHEA:20696"/>
        <dbReference type="ChEBI" id="CHEBI:15378"/>
        <dbReference type="ChEBI" id="CHEBI:15379"/>
        <dbReference type="ChEBI" id="CHEBI:16240"/>
        <dbReference type="ChEBI" id="CHEBI:18421"/>
        <dbReference type="EC" id="1.15.1.1"/>
    </reaction>
</comment>
<evidence type="ECO:0000256" key="6">
    <source>
        <dbReference type="PIRSR" id="PIRSR000349-1"/>
    </source>
</evidence>
<comment type="similarity">
    <text evidence="1 7">Belongs to the iron/manganese superoxide dismutase family.</text>
</comment>
<dbReference type="FunFam" id="3.55.40.20:FF:000004">
    <property type="entry name" value="Superoxide dismutase [Fe]"/>
    <property type="match status" value="1"/>
</dbReference>
<dbReference type="PANTHER" id="PTHR42769:SF3">
    <property type="entry name" value="SUPEROXIDE DISMUTASE [FE] 2, CHLOROPLASTIC"/>
    <property type="match status" value="1"/>
</dbReference>
<dbReference type="InterPro" id="IPR036324">
    <property type="entry name" value="Mn/Fe_SOD_N_sf"/>
</dbReference>
<feature type="binding site" evidence="6">
    <location>
        <position position="119"/>
    </location>
    <ligand>
        <name>Mn(2+)</name>
        <dbReference type="ChEBI" id="CHEBI:29035"/>
    </ligand>
</feature>
<keyword evidence="3 6" id="KW-0479">Metal-binding</keyword>
<feature type="binding site" evidence="6">
    <location>
        <position position="65"/>
    </location>
    <ligand>
        <name>Mn(2+)</name>
        <dbReference type="ChEBI" id="CHEBI:29035"/>
    </ligand>
</feature>
<comment type="function">
    <text evidence="7">Destroys radicals which are normally produced within the cells and which are toxic to biological systems.</text>
</comment>
<dbReference type="AlphaFoldDB" id="A0AA88GL38"/>
<keyword evidence="11" id="KW-1185">Reference proteome</keyword>
<dbReference type="Gene3D" id="3.55.40.20">
    <property type="entry name" value="Iron/manganese superoxide dismutase, C-terminal domain"/>
    <property type="match status" value="1"/>
</dbReference>
<keyword evidence="5" id="KW-0408">Iron</keyword>
<evidence type="ECO:0000256" key="1">
    <source>
        <dbReference type="ARBA" id="ARBA00008714"/>
    </source>
</evidence>
<feature type="domain" description="Manganese/iron superoxide dismutase N-terminal" evidence="8">
    <location>
        <begin position="39"/>
        <end position="126"/>
    </location>
</feature>
<dbReference type="Gene3D" id="1.10.287.990">
    <property type="entry name" value="Fe,Mn superoxide dismutase (SOD) domain"/>
    <property type="match status" value="1"/>
</dbReference>
<feature type="binding site" evidence="6">
    <location>
        <position position="202"/>
    </location>
    <ligand>
        <name>Mn(2+)</name>
        <dbReference type="ChEBI" id="CHEBI:29035"/>
    </ligand>
</feature>
<proteinExistence type="inferred from homology"/>
<gene>
    <name evidence="10" type="ORF">C9374_006621</name>
</gene>
<organism evidence="10 11">
    <name type="scientific">Naegleria lovaniensis</name>
    <name type="common">Amoeba</name>
    <dbReference type="NCBI Taxonomy" id="51637"/>
    <lineage>
        <taxon>Eukaryota</taxon>
        <taxon>Discoba</taxon>
        <taxon>Heterolobosea</taxon>
        <taxon>Tetramitia</taxon>
        <taxon>Eutetramitia</taxon>
        <taxon>Vahlkampfiidae</taxon>
        <taxon>Naegleria</taxon>
    </lineage>
</organism>
<dbReference type="InterPro" id="IPR019831">
    <property type="entry name" value="Mn/Fe_SOD_N"/>
</dbReference>
<dbReference type="SUPFAM" id="SSF54719">
    <property type="entry name" value="Fe,Mn superoxide dismutase (SOD), C-terminal domain"/>
    <property type="match status" value="1"/>
</dbReference>
<dbReference type="InterPro" id="IPR036314">
    <property type="entry name" value="SOD_C_sf"/>
</dbReference>
<feature type="domain" description="Manganese/iron superoxide dismutase C-terminal" evidence="9">
    <location>
        <begin position="137"/>
        <end position="234"/>
    </location>
</feature>
<evidence type="ECO:0000259" key="9">
    <source>
        <dbReference type="Pfam" id="PF02777"/>
    </source>
</evidence>
<dbReference type="GO" id="GO:0004784">
    <property type="term" value="F:superoxide dismutase activity"/>
    <property type="evidence" value="ECO:0007669"/>
    <property type="project" value="UniProtKB-EC"/>
</dbReference>
<dbReference type="EC" id="1.15.1.1" evidence="2 7"/>
<keyword evidence="4 7" id="KW-0560">Oxidoreductase</keyword>
<protein>
    <recommendedName>
        <fullName evidence="2 7">Superoxide dismutase</fullName>
        <ecNumber evidence="2 7">1.15.1.1</ecNumber>
    </recommendedName>
</protein>
<evidence type="ECO:0000256" key="3">
    <source>
        <dbReference type="ARBA" id="ARBA00022723"/>
    </source>
</evidence>
<dbReference type="PROSITE" id="PS00088">
    <property type="entry name" value="SOD_MN"/>
    <property type="match status" value="1"/>
</dbReference>
<comment type="caution">
    <text evidence="10">The sequence shown here is derived from an EMBL/GenBank/DDBJ whole genome shotgun (WGS) entry which is preliminary data.</text>
</comment>
<evidence type="ECO:0000256" key="2">
    <source>
        <dbReference type="ARBA" id="ARBA00012682"/>
    </source>
</evidence>
<reference evidence="10 11" key="1">
    <citation type="journal article" date="2018" name="BMC Genomics">
        <title>The genome of Naegleria lovaniensis, the basis for a comparative approach to unravel pathogenicity factors of the human pathogenic amoeba N. fowleri.</title>
        <authorList>
            <person name="Liechti N."/>
            <person name="Schurch N."/>
            <person name="Bruggmann R."/>
            <person name="Wittwer M."/>
        </authorList>
    </citation>
    <scope>NUCLEOTIDE SEQUENCE [LARGE SCALE GENOMIC DNA]</scope>
    <source>
        <strain evidence="10 11">ATCC 30569</strain>
    </source>
</reference>
<dbReference type="GeneID" id="68099075"/>
<dbReference type="InterPro" id="IPR019832">
    <property type="entry name" value="Mn/Fe_SOD_C"/>
</dbReference>
<evidence type="ECO:0000313" key="11">
    <source>
        <dbReference type="Proteomes" id="UP000816034"/>
    </source>
</evidence>
<dbReference type="Pfam" id="PF00081">
    <property type="entry name" value="Sod_Fe_N"/>
    <property type="match status" value="1"/>
</dbReference>
<accession>A0AA88GL38</accession>
<feature type="binding site" evidence="6">
    <location>
        <position position="206"/>
    </location>
    <ligand>
        <name>Mn(2+)</name>
        <dbReference type="ChEBI" id="CHEBI:29035"/>
    </ligand>
</feature>
<dbReference type="PRINTS" id="PR01703">
    <property type="entry name" value="MNSODISMTASE"/>
</dbReference>
<dbReference type="InterPro" id="IPR001189">
    <property type="entry name" value="Mn/Fe_SOD"/>
</dbReference>
<dbReference type="Proteomes" id="UP000816034">
    <property type="component" value="Unassembled WGS sequence"/>
</dbReference>
<name>A0AA88GL38_NAELO</name>
<dbReference type="InterPro" id="IPR019833">
    <property type="entry name" value="Mn/Fe_SOD_BS"/>
</dbReference>